<dbReference type="SUPFAM" id="SSF51126">
    <property type="entry name" value="Pectin lyase-like"/>
    <property type="match status" value="1"/>
</dbReference>
<organism evidence="1 2">
    <name type="scientific">Nocardioides furvisabuli</name>
    <dbReference type="NCBI Taxonomy" id="375542"/>
    <lineage>
        <taxon>Bacteria</taxon>
        <taxon>Bacillati</taxon>
        <taxon>Actinomycetota</taxon>
        <taxon>Actinomycetes</taxon>
        <taxon>Propionibacteriales</taxon>
        <taxon>Nocardioidaceae</taxon>
        <taxon>Nocardioides</taxon>
    </lineage>
</organism>
<gene>
    <name evidence="1" type="ORF">GCM10009726_37280</name>
</gene>
<name>A0ABN2XXG1_9ACTN</name>
<evidence type="ECO:0000313" key="2">
    <source>
        <dbReference type="Proteomes" id="UP001501161"/>
    </source>
</evidence>
<dbReference type="InterPro" id="IPR012334">
    <property type="entry name" value="Pectin_lyas_fold"/>
</dbReference>
<proteinExistence type="predicted"/>
<evidence type="ECO:0000313" key="1">
    <source>
        <dbReference type="EMBL" id="GAA2117228.1"/>
    </source>
</evidence>
<reference evidence="1 2" key="1">
    <citation type="journal article" date="2019" name="Int. J. Syst. Evol. Microbiol.">
        <title>The Global Catalogue of Microorganisms (GCM) 10K type strain sequencing project: providing services to taxonomists for standard genome sequencing and annotation.</title>
        <authorList>
            <consortium name="The Broad Institute Genomics Platform"/>
            <consortium name="The Broad Institute Genome Sequencing Center for Infectious Disease"/>
            <person name="Wu L."/>
            <person name="Ma J."/>
        </authorList>
    </citation>
    <scope>NUCLEOTIDE SEQUENCE [LARGE SCALE GENOMIC DNA]</scope>
    <source>
        <strain evidence="1 2">JCM 13813</strain>
    </source>
</reference>
<comment type="caution">
    <text evidence="1">The sequence shown here is derived from an EMBL/GenBank/DDBJ whole genome shotgun (WGS) entry which is preliminary data.</text>
</comment>
<evidence type="ECO:0008006" key="3">
    <source>
        <dbReference type="Google" id="ProtNLM"/>
    </source>
</evidence>
<dbReference type="InterPro" id="IPR011050">
    <property type="entry name" value="Pectin_lyase_fold/virulence"/>
</dbReference>
<dbReference type="EMBL" id="BAAAMQ010000017">
    <property type="protein sequence ID" value="GAA2117228.1"/>
    <property type="molecule type" value="Genomic_DNA"/>
</dbReference>
<dbReference type="Proteomes" id="UP001501161">
    <property type="component" value="Unassembled WGS sequence"/>
</dbReference>
<protein>
    <recommendedName>
        <fullName evidence="3">Right handed beta helix domain-containing protein</fullName>
    </recommendedName>
</protein>
<keyword evidence="2" id="KW-1185">Reference proteome</keyword>
<dbReference type="Gene3D" id="2.160.20.10">
    <property type="entry name" value="Single-stranded right-handed beta-helix, Pectin lyase-like"/>
    <property type="match status" value="1"/>
</dbReference>
<sequence length="229" mass="24312">MTNTGASGTLRSSSRTVLGDGARLKNAHVSELMITGTDVRVTNVRVDGALDILGENVRLKRVTAPGVGISSAVNVLVAKSNIGYSPADGIHVTSDGDRLVRNVVLRYNLVHHPEAPPESHYDGTQVRGVDGMVIRCSVYRAGPFQETMNANIFLENANGGVSDVTIARNWLYGSAWSVMISADSARLVGNRVGGDPHWGYCYLSSGKDSIEASGNKTTGGRRVRLCGEG</sequence>
<accession>A0ABN2XXG1</accession>